<evidence type="ECO:0000313" key="1">
    <source>
        <dbReference type="EMBL" id="OLV15365.1"/>
    </source>
</evidence>
<protein>
    <submittedName>
        <fullName evidence="1">Uncharacterized protein</fullName>
    </submittedName>
</protein>
<organism evidence="1 2">
    <name type="scientific">Deinococcus marmoris</name>
    <dbReference type="NCBI Taxonomy" id="249408"/>
    <lineage>
        <taxon>Bacteria</taxon>
        <taxon>Thermotogati</taxon>
        <taxon>Deinococcota</taxon>
        <taxon>Deinococci</taxon>
        <taxon>Deinococcales</taxon>
        <taxon>Deinococcaceae</taxon>
        <taxon>Deinococcus</taxon>
    </lineage>
</organism>
<dbReference type="AlphaFoldDB" id="A0A1U7NR24"/>
<gene>
    <name evidence="1" type="ORF">BOO71_0015151</name>
</gene>
<name>A0A1U7NR24_9DEIO</name>
<proteinExistence type="predicted"/>
<accession>A0A1U7NR24</accession>
<dbReference type="OrthoDB" id="9853896at2"/>
<keyword evidence="2" id="KW-1185">Reference proteome</keyword>
<evidence type="ECO:0000313" key="2">
    <source>
        <dbReference type="Proteomes" id="UP000186607"/>
    </source>
</evidence>
<dbReference type="STRING" id="249408.BOO71_0015151"/>
<dbReference type="RefSeq" id="WP_075837109.1">
    <property type="nucleotide sequence ID" value="NZ_MSTI01000184.1"/>
</dbReference>
<sequence length="137" mass="15112">MYLIQTLKEGPVAACYKARVAEAAVAALQSLYPGQKVWYGPASCARVNETGVEMLNCLQETEIVTAWRVSLRREENGVREFVYPNRRTLRGLVRVTVWGQPDDLMAEAHSEAAARSLAQHGLTDLPLRFAVGDLPGV</sequence>
<dbReference type="Proteomes" id="UP000186607">
    <property type="component" value="Unassembled WGS sequence"/>
</dbReference>
<comment type="caution">
    <text evidence="1">The sequence shown here is derived from an EMBL/GenBank/DDBJ whole genome shotgun (WGS) entry which is preliminary data.</text>
</comment>
<dbReference type="EMBL" id="MSTI01000184">
    <property type="protein sequence ID" value="OLV15365.1"/>
    <property type="molecule type" value="Genomic_DNA"/>
</dbReference>
<reference evidence="1 2" key="1">
    <citation type="submission" date="2017-01" db="EMBL/GenBank/DDBJ databases">
        <title>Genome Analysis of Deinococcus marmoris KOPRI26562.</title>
        <authorList>
            <person name="Kim J.H."/>
            <person name="Oh H.-M."/>
        </authorList>
    </citation>
    <scope>NUCLEOTIDE SEQUENCE [LARGE SCALE GENOMIC DNA]</scope>
    <source>
        <strain evidence="1 2">KOPRI26562</strain>
    </source>
</reference>